<evidence type="ECO:0008006" key="5">
    <source>
        <dbReference type="Google" id="ProtNLM"/>
    </source>
</evidence>
<reference evidence="3 4" key="1">
    <citation type="submission" date="2019-01" db="EMBL/GenBank/DDBJ databases">
        <title>Lacunisphaera sp. strain TWA-58.</title>
        <authorList>
            <person name="Chen W.-M."/>
        </authorList>
    </citation>
    <scope>NUCLEOTIDE SEQUENCE [LARGE SCALE GENOMIC DNA]</scope>
    <source>
        <strain evidence="3 4">TWA-58</strain>
    </source>
</reference>
<feature type="region of interest" description="Disordered" evidence="1">
    <location>
        <begin position="33"/>
        <end position="54"/>
    </location>
</feature>
<organism evidence="3 4">
    <name type="scientific">Oleiharenicola lentus</name>
    <dbReference type="NCBI Taxonomy" id="2508720"/>
    <lineage>
        <taxon>Bacteria</taxon>
        <taxon>Pseudomonadati</taxon>
        <taxon>Verrucomicrobiota</taxon>
        <taxon>Opitutia</taxon>
        <taxon>Opitutales</taxon>
        <taxon>Opitutaceae</taxon>
        <taxon>Oleiharenicola</taxon>
    </lineage>
</organism>
<dbReference type="Proteomes" id="UP000290218">
    <property type="component" value="Unassembled WGS sequence"/>
</dbReference>
<evidence type="ECO:0000313" key="3">
    <source>
        <dbReference type="EMBL" id="RXK55237.1"/>
    </source>
</evidence>
<evidence type="ECO:0000313" key="4">
    <source>
        <dbReference type="Proteomes" id="UP000290218"/>
    </source>
</evidence>
<evidence type="ECO:0000256" key="1">
    <source>
        <dbReference type="SAM" id="MobiDB-lite"/>
    </source>
</evidence>
<sequence>MSANRFTLRSLAPWLALAALLLAGCYREVTDESAMARRPRYTGTSPWTVDGVRPGDRYTAIRERLGEPRDDRPGSSGRIATWNYGQLTVAFDREDRATEVMGQSIRAGNDTVITTGIPEAEVVQVLGHGETQKTSRPTGSGVIAIGRTHTHTTHLYENGGVRFEVSVKFPEDSVANIWARWPEPASR</sequence>
<proteinExistence type="predicted"/>
<protein>
    <recommendedName>
        <fullName evidence="5">Outer membrane protein assembly factor BamE</fullName>
    </recommendedName>
</protein>
<gene>
    <name evidence="3" type="ORF">ESB00_04895</name>
</gene>
<accession>A0A4Q1C8G0</accession>
<evidence type="ECO:0000256" key="2">
    <source>
        <dbReference type="SAM" id="SignalP"/>
    </source>
</evidence>
<dbReference type="EMBL" id="SDHX01000001">
    <property type="protein sequence ID" value="RXK55237.1"/>
    <property type="molecule type" value="Genomic_DNA"/>
</dbReference>
<dbReference type="PROSITE" id="PS51257">
    <property type="entry name" value="PROKAR_LIPOPROTEIN"/>
    <property type="match status" value="1"/>
</dbReference>
<feature type="signal peptide" evidence="2">
    <location>
        <begin position="1"/>
        <end position="18"/>
    </location>
</feature>
<keyword evidence="2" id="KW-0732">Signal</keyword>
<dbReference type="RefSeq" id="WP_129046603.1">
    <property type="nucleotide sequence ID" value="NZ_SDHX01000001.1"/>
</dbReference>
<name>A0A4Q1C8G0_9BACT</name>
<dbReference type="AlphaFoldDB" id="A0A4Q1C8G0"/>
<comment type="caution">
    <text evidence="3">The sequence shown here is derived from an EMBL/GenBank/DDBJ whole genome shotgun (WGS) entry which is preliminary data.</text>
</comment>
<feature type="chain" id="PRO_5020858719" description="Outer membrane protein assembly factor BamE" evidence="2">
    <location>
        <begin position="19"/>
        <end position="187"/>
    </location>
</feature>
<keyword evidence="4" id="KW-1185">Reference proteome</keyword>